<accession>A0A5A9ZUY9</accession>
<dbReference type="PRINTS" id="PR00476">
    <property type="entry name" value="PHFRCTKINASE"/>
</dbReference>
<dbReference type="GO" id="GO:0003872">
    <property type="term" value="F:6-phosphofructokinase activity"/>
    <property type="evidence" value="ECO:0007669"/>
    <property type="project" value="InterPro"/>
</dbReference>
<keyword evidence="4" id="KW-0418">Kinase</keyword>
<gene>
    <name evidence="8" type="ORF">FGF04_37700</name>
</gene>
<dbReference type="AlphaFoldDB" id="A0A5A9ZUY9"/>
<dbReference type="Pfam" id="PF00365">
    <property type="entry name" value="PFK"/>
    <property type="match status" value="1"/>
</dbReference>
<evidence type="ECO:0000313" key="8">
    <source>
        <dbReference type="EMBL" id="KAA0920565.1"/>
    </source>
</evidence>
<evidence type="ECO:0000256" key="2">
    <source>
        <dbReference type="ARBA" id="ARBA00022679"/>
    </source>
</evidence>
<dbReference type="InterPro" id="IPR035966">
    <property type="entry name" value="PKF_sf"/>
</dbReference>
<comment type="caution">
    <text evidence="8">The sequence shown here is derived from an EMBL/GenBank/DDBJ whole genome shotgun (WGS) entry which is preliminary data.</text>
</comment>
<feature type="domain" description="Phosphofructokinase" evidence="7">
    <location>
        <begin position="11"/>
        <end position="288"/>
    </location>
</feature>
<dbReference type="Gene3D" id="3.40.50.460">
    <property type="entry name" value="Phosphofructokinase domain"/>
    <property type="match status" value="1"/>
</dbReference>
<evidence type="ECO:0000256" key="5">
    <source>
        <dbReference type="ARBA" id="ARBA00022842"/>
    </source>
</evidence>
<evidence type="ECO:0000259" key="7">
    <source>
        <dbReference type="Pfam" id="PF00365"/>
    </source>
</evidence>
<evidence type="ECO:0000313" key="9">
    <source>
        <dbReference type="Proteomes" id="UP000324965"/>
    </source>
</evidence>
<organism evidence="8 9">
    <name type="scientific">Streptomyces apricus</name>
    <dbReference type="NCBI Taxonomy" id="1828112"/>
    <lineage>
        <taxon>Bacteria</taxon>
        <taxon>Bacillati</taxon>
        <taxon>Actinomycetota</taxon>
        <taxon>Actinomycetes</taxon>
        <taxon>Kitasatosporales</taxon>
        <taxon>Streptomycetaceae</taxon>
        <taxon>Streptomyces</taxon>
    </lineage>
</organism>
<name>A0A5A9ZUY9_9ACTN</name>
<proteinExistence type="inferred from homology"/>
<dbReference type="OrthoDB" id="9802503at2"/>
<comment type="similarity">
    <text evidence="6">Belongs to the phosphofructokinase type A (PFKA) family.</text>
</comment>
<dbReference type="Proteomes" id="UP000324965">
    <property type="component" value="Unassembled WGS sequence"/>
</dbReference>
<keyword evidence="2" id="KW-0808">Transferase</keyword>
<dbReference type="RefSeq" id="WP_149515898.1">
    <property type="nucleotide sequence ID" value="NZ_VDFC01000097.1"/>
</dbReference>
<dbReference type="InterPro" id="IPR050929">
    <property type="entry name" value="PFKA"/>
</dbReference>
<dbReference type="InterPro" id="IPR022953">
    <property type="entry name" value="ATP_PFK"/>
</dbReference>
<evidence type="ECO:0000256" key="6">
    <source>
        <dbReference type="ARBA" id="ARBA00038478"/>
    </source>
</evidence>
<dbReference type="GO" id="GO:0046872">
    <property type="term" value="F:metal ion binding"/>
    <property type="evidence" value="ECO:0007669"/>
    <property type="project" value="UniProtKB-KW"/>
</dbReference>
<keyword evidence="9" id="KW-1185">Reference proteome</keyword>
<dbReference type="UniPathway" id="UPA00109">
    <property type="reaction ID" value="UER00182"/>
</dbReference>
<keyword evidence="3" id="KW-0479">Metal-binding</keyword>
<dbReference type="Gene3D" id="3.40.50.450">
    <property type="match status" value="1"/>
</dbReference>
<sequence length="376" mass="39585">MPHSVVLGLAGAPTVVVEASLRACRDVLAQFCDVQGVTGGPRGLLEGAFTPLGGARLSSVPVAGCQLGSGRHAMTPPGIASIVDRLEASRIDALVLAGGNGTMALLEAVDVESRSRNLGLRTIGIPKTIDNDLLGVDFSPGFGSAARYLALTIPSIARDQLAMSSIEPIRVVETMGRGTGWLAAAGAAGFILEESELVADLCLIPESSKSIPEIFDAVEEALSARSGAFIVCSEGYPFPSPRDDYRAINHSTLLLGGVARRLARTLQAEFGRSARGEVLGTQQRSAHTFASAADCECARLTGEWAGRYVLEGRSGVMAGTRRVGSDPLALAVDPIPLADVASLTKPLPKEFWPVDSQRRHYFSEWLWPIINPSISG</sequence>
<dbReference type="GO" id="GO:0006002">
    <property type="term" value="P:fructose 6-phosphate metabolic process"/>
    <property type="evidence" value="ECO:0007669"/>
    <property type="project" value="InterPro"/>
</dbReference>
<dbReference type="InterPro" id="IPR000023">
    <property type="entry name" value="Phosphofructokinase_dom"/>
</dbReference>
<reference evidence="8 9" key="1">
    <citation type="submission" date="2019-05" db="EMBL/GenBank/DDBJ databases">
        <authorList>
            <person name="Hariharan J."/>
            <person name="Choudoir M.J."/>
            <person name="Diebold P."/>
            <person name="Panke-Buisse K."/>
            <person name="Buckley D.H."/>
        </authorList>
    </citation>
    <scope>NUCLEOTIDE SEQUENCE [LARGE SCALE GENOMIC DNA]</scope>
    <source>
        <strain evidence="8 9">SUN51</strain>
    </source>
</reference>
<evidence type="ECO:0000256" key="3">
    <source>
        <dbReference type="ARBA" id="ARBA00022723"/>
    </source>
</evidence>
<dbReference type="EMBL" id="VDFC01000097">
    <property type="protein sequence ID" value="KAA0920565.1"/>
    <property type="molecule type" value="Genomic_DNA"/>
</dbReference>
<keyword evidence="5" id="KW-0460">Magnesium</keyword>
<evidence type="ECO:0000256" key="4">
    <source>
        <dbReference type="ARBA" id="ARBA00022777"/>
    </source>
</evidence>
<dbReference type="SUPFAM" id="SSF53784">
    <property type="entry name" value="Phosphofructokinase"/>
    <property type="match status" value="1"/>
</dbReference>
<protein>
    <recommendedName>
        <fullName evidence="7">Phosphofructokinase domain-containing protein</fullName>
    </recommendedName>
</protein>
<dbReference type="PANTHER" id="PTHR45770">
    <property type="entry name" value="ATP-DEPENDENT 6-PHOSPHOFRUCTOKINASE 1"/>
    <property type="match status" value="1"/>
</dbReference>
<comment type="cofactor">
    <cofactor evidence="1">
        <name>Mg(2+)</name>
        <dbReference type="ChEBI" id="CHEBI:18420"/>
    </cofactor>
</comment>
<evidence type="ECO:0000256" key="1">
    <source>
        <dbReference type="ARBA" id="ARBA00001946"/>
    </source>
</evidence>